<reference evidence="4" key="1">
    <citation type="submission" date="2019-07" db="EMBL/GenBank/DDBJ databases">
        <title>De Novo Assembly of kiwifruit Actinidia rufa.</title>
        <authorList>
            <person name="Sugita-Konishi S."/>
            <person name="Sato K."/>
            <person name="Mori E."/>
            <person name="Abe Y."/>
            <person name="Kisaki G."/>
            <person name="Hamano K."/>
            <person name="Suezawa K."/>
            <person name="Otani M."/>
            <person name="Fukuda T."/>
            <person name="Manabe T."/>
            <person name="Gomi K."/>
            <person name="Tabuchi M."/>
            <person name="Akimitsu K."/>
            <person name="Kataoka I."/>
        </authorList>
    </citation>
    <scope>NUCLEOTIDE SEQUENCE [LARGE SCALE GENOMIC DNA]</scope>
    <source>
        <strain evidence="4">cv. Fuchu</strain>
    </source>
</reference>
<feature type="region of interest" description="Disordered" evidence="2">
    <location>
        <begin position="1"/>
        <end position="24"/>
    </location>
</feature>
<gene>
    <name evidence="3" type="ORF">Acr_00g0040360</name>
</gene>
<dbReference type="PANTHER" id="PTHR35737">
    <property type="entry name" value="CRYPTIC LOCI REGULATOR"/>
    <property type="match status" value="1"/>
</dbReference>
<dbReference type="AlphaFoldDB" id="A0A7J0DHV1"/>
<evidence type="ECO:0000256" key="2">
    <source>
        <dbReference type="SAM" id="MobiDB-lite"/>
    </source>
</evidence>
<keyword evidence="4" id="KW-1185">Reference proteome</keyword>
<dbReference type="PANTHER" id="PTHR35737:SF1">
    <property type="entry name" value="CRYPTIC LOCI REGULATOR"/>
    <property type="match status" value="1"/>
</dbReference>
<feature type="coiled-coil region" evidence="1">
    <location>
        <begin position="135"/>
        <end position="162"/>
    </location>
</feature>
<accession>A0A7J0DHV1</accession>
<evidence type="ECO:0000313" key="3">
    <source>
        <dbReference type="EMBL" id="GFS35518.1"/>
    </source>
</evidence>
<protein>
    <submittedName>
        <fullName evidence="3">Uncharacterized protein</fullName>
    </submittedName>
</protein>
<sequence length="230" mass="25879">MVANGRWRGGDGSGRGRNGVDGRGPLMVGVGGEVNAIFKTIWEVSAIIRNLRGCSGGWRRKKEKANDGWALVAVECGAAVTGFVSGGGRVGRRQVGACQRRWVRLQGQEAPLPRRRLRHLLSPPPDPVEEENCWRERKKGTLAKLKEKYQNEIDQRELLSITLWALQQRAQKQQCRERTPATTTEIMSCDLDFGSPHPPRDSSGRRRVDDLILKVTLQFFNLIFCLEEFD</sequence>
<name>A0A7J0DHV1_9ERIC</name>
<comment type="caution">
    <text evidence="3">The sequence shown here is derived from an EMBL/GenBank/DDBJ whole genome shotgun (WGS) entry which is preliminary data.</text>
</comment>
<evidence type="ECO:0000313" key="4">
    <source>
        <dbReference type="Proteomes" id="UP000585474"/>
    </source>
</evidence>
<organism evidence="3 4">
    <name type="scientific">Actinidia rufa</name>
    <dbReference type="NCBI Taxonomy" id="165716"/>
    <lineage>
        <taxon>Eukaryota</taxon>
        <taxon>Viridiplantae</taxon>
        <taxon>Streptophyta</taxon>
        <taxon>Embryophyta</taxon>
        <taxon>Tracheophyta</taxon>
        <taxon>Spermatophyta</taxon>
        <taxon>Magnoliopsida</taxon>
        <taxon>eudicotyledons</taxon>
        <taxon>Gunneridae</taxon>
        <taxon>Pentapetalae</taxon>
        <taxon>asterids</taxon>
        <taxon>Ericales</taxon>
        <taxon>Actinidiaceae</taxon>
        <taxon>Actinidia</taxon>
    </lineage>
</organism>
<proteinExistence type="predicted"/>
<dbReference type="EMBL" id="BJWL01000231">
    <property type="protein sequence ID" value="GFS35518.1"/>
    <property type="molecule type" value="Genomic_DNA"/>
</dbReference>
<dbReference type="Proteomes" id="UP000585474">
    <property type="component" value="Unassembled WGS sequence"/>
</dbReference>
<feature type="compositionally biased region" description="Gly residues" evidence="2">
    <location>
        <begin position="10"/>
        <end position="22"/>
    </location>
</feature>
<evidence type="ECO:0000256" key="1">
    <source>
        <dbReference type="SAM" id="Coils"/>
    </source>
</evidence>
<dbReference type="OrthoDB" id="1930051at2759"/>
<keyword evidence="1" id="KW-0175">Coiled coil</keyword>